<evidence type="ECO:0000256" key="1">
    <source>
        <dbReference type="SAM" id="Phobius"/>
    </source>
</evidence>
<name>A0ABN3QX88_9ACTN</name>
<gene>
    <name evidence="2" type="ORF">GCM10010411_90740</name>
</gene>
<comment type="caution">
    <text evidence="2">The sequence shown here is derived from an EMBL/GenBank/DDBJ whole genome shotgun (WGS) entry which is preliminary data.</text>
</comment>
<keyword evidence="1" id="KW-0472">Membrane</keyword>
<dbReference type="Proteomes" id="UP001501509">
    <property type="component" value="Unassembled WGS sequence"/>
</dbReference>
<keyword evidence="3" id="KW-1185">Reference proteome</keyword>
<evidence type="ECO:0000313" key="3">
    <source>
        <dbReference type="Proteomes" id="UP001501509"/>
    </source>
</evidence>
<organism evidence="2 3">
    <name type="scientific">Actinomadura fulvescens</name>
    <dbReference type="NCBI Taxonomy" id="46160"/>
    <lineage>
        <taxon>Bacteria</taxon>
        <taxon>Bacillati</taxon>
        <taxon>Actinomycetota</taxon>
        <taxon>Actinomycetes</taxon>
        <taxon>Streptosporangiales</taxon>
        <taxon>Thermomonosporaceae</taxon>
        <taxon>Actinomadura</taxon>
    </lineage>
</organism>
<sequence>MLRPLRAAHRRTQRAGLATVAAEPTRSVTQSKIIILRQLLYPPVVFRVLQGPAVVAAVTGSGTPGTFTATAKTCGRGCHWDGDYVSEDGRQRRDNVRLTGDTVRVEHVGDRVRAWDTGARREVYADRYVGTAFLLVFFLVLSVVALAAWIFGMARRLRRLLPARPPSSD</sequence>
<accession>A0ABN3QX88</accession>
<reference evidence="2 3" key="1">
    <citation type="journal article" date="2019" name="Int. J. Syst. Evol. Microbiol.">
        <title>The Global Catalogue of Microorganisms (GCM) 10K type strain sequencing project: providing services to taxonomists for standard genome sequencing and annotation.</title>
        <authorList>
            <consortium name="The Broad Institute Genomics Platform"/>
            <consortium name="The Broad Institute Genome Sequencing Center for Infectious Disease"/>
            <person name="Wu L."/>
            <person name="Ma J."/>
        </authorList>
    </citation>
    <scope>NUCLEOTIDE SEQUENCE [LARGE SCALE GENOMIC DNA]</scope>
    <source>
        <strain evidence="2 3">JCM 6833</strain>
    </source>
</reference>
<keyword evidence="1" id="KW-1133">Transmembrane helix</keyword>
<protein>
    <submittedName>
        <fullName evidence="2">Uncharacterized protein</fullName>
    </submittedName>
</protein>
<keyword evidence="1" id="KW-0812">Transmembrane</keyword>
<feature type="transmembrane region" description="Helical" evidence="1">
    <location>
        <begin position="128"/>
        <end position="151"/>
    </location>
</feature>
<evidence type="ECO:0000313" key="2">
    <source>
        <dbReference type="EMBL" id="GAA2637216.1"/>
    </source>
</evidence>
<proteinExistence type="predicted"/>
<dbReference type="EMBL" id="BAAATD010000022">
    <property type="protein sequence ID" value="GAA2637216.1"/>
    <property type="molecule type" value="Genomic_DNA"/>
</dbReference>